<evidence type="ECO:0000256" key="2">
    <source>
        <dbReference type="ARBA" id="ARBA00022737"/>
    </source>
</evidence>
<dbReference type="InterPro" id="IPR056412">
    <property type="entry name" value="Ig_CycH"/>
</dbReference>
<reference evidence="9 10" key="1">
    <citation type="submission" date="2018-12" db="EMBL/GenBank/DDBJ databases">
        <title>Complete genome of Litorilituus sediminis.</title>
        <authorList>
            <person name="Liu A."/>
            <person name="Rong J."/>
        </authorList>
    </citation>
    <scope>NUCLEOTIDE SEQUENCE [LARGE SCALE GENOMIC DNA]</scope>
    <source>
        <strain evidence="9 10">JCM 17549</strain>
    </source>
</reference>
<feature type="domain" description="Cytochrome c-type biogenesis protein H Ig-like" evidence="7">
    <location>
        <begin position="309"/>
        <end position="418"/>
    </location>
</feature>
<dbReference type="KEGG" id="lsd:EMK97_07080"/>
<evidence type="ECO:0000256" key="3">
    <source>
        <dbReference type="ARBA" id="ARBA00022748"/>
    </source>
</evidence>
<dbReference type="Pfam" id="PF23914">
    <property type="entry name" value="TPR_CcmH_CycH"/>
    <property type="match status" value="1"/>
</dbReference>
<sequence>MEFVLISLGCLILLLAVVWRPFFKQYKQANQSSVDVGLRKQTNIDLYHEHKKEIEQDYADGGIDEENYQYLLAELDSTLLQDIENNDLESTQAATQANKQVFSIFWPVGISLFILAFSFALYTKQGTYETLTRQAPADSQHMSAQQSQEQRAQQALAYIDELKLHLKDNPNDGEAWYNLGQTLISVADFDAAIAAIDQVIRIEGEHADLIGTKAQASYYRNNQQIDEQVQQYIDKALALDPADPSTNILLGMHNFIEGNFQQAIVHWQLVIDANKPGVNTAALQEAIAEANKRMNMPQSQQQAVAGPQLKLNVTLSDSIAKQLEQSEDKVVFVYAVPTDGRRVPLAVVKMMSSDLPTQVVLSNQQAMTPETNLSSVENVHLYAIVSSQGGVGIKPGDFKGQLLNIDVNSQEIIELSIDHQVE</sequence>
<dbReference type="Proteomes" id="UP000290244">
    <property type="component" value="Chromosome"/>
</dbReference>
<dbReference type="GO" id="GO:0030313">
    <property type="term" value="C:cell envelope"/>
    <property type="evidence" value="ECO:0007669"/>
    <property type="project" value="UniProtKB-SubCell"/>
</dbReference>
<dbReference type="InterPro" id="IPR011990">
    <property type="entry name" value="TPR-like_helical_dom_sf"/>
</dbReference>
<keyword evidence="4 5" id="KW-0802">TPR repeat</keyword>
<protein>
    <submittedName>
        <fullName evidence="9">C-type cytochrome biogenesis protein CcmI</fullName>
    </submittedName>
</protein>
<dbReference type="SUPFAM" id="SSF48452">
    <property type="entry name" value="TPR-like"/>
    <property type="match status" value="1"/>
</dbReference>
<dbReference type="RefSeq" id="WP_130600726.1">
    <property type="nucleotide sequence ID" value="NZ_CP034759.1"/>
</dbReference>
<dbReference type="NCBIfam" id="TIGR03142">
    <property type="entry name" value="cytochro_ccmI"/>
    <property type="match status" value="1"/>
</dbReference>
<feature type="repeat" description="TPR" evidence="5">
    <location>
        <begin position="173"/>
        <end position="206"/>
    </location>
</feature>
<gene>
    <name evidence="9" type="primary">ccmI</name>
    <name evidence="9" type="ORF">EMK97_07080</name>
</gene>
<dbReference type="GO" id="GO:0005886">
    <property type="term" value="C:plasma membrane"/>
    <property type="evidence" value="ECO:0007669"/>
    <property type="project" value="TreeGrafter"/>
</dbReference>
<dbReference type="InterPro" id="IPR056413">
    <property type="entry name" value="TPR_CcmH_CycH"/>
</dbReference>
<evidence type="ECO:0000256" key="6">
    <source>
        <dbReference type="SAM" id="Phobius"/>
    </source>
</evidence>
<keyword evidence="10" id="KW-1185">Reference proteome</keyword>
<dbReference type="PANTHER" id="PTHR47870:SF4">
    <property type="entry name" value="CYTOCHROME C-TYPE BIOGENESIS PROTEIN CYCH"/>
    <property type="match status" value="1"/>
</dbReference>
<dbReference type="EMBL" id="CP034759">
    <property type="protein sequence ID" value="QBG35495.1"/>
    <property type="molecule type" value="Genomic_DNA"/>
</dbReference>
<dbReference type="PANTHER" id="PTHR47870">
    <property type="entry name" value="CYTOCHROME C-TYPE BIOGENESIS PROTEIN CCMH"/>
    <property type="match status" value="1"/>
</dbReference>
<keyword evidence="6" id="KW-1133">Transmembrane helix</keyword>
<dbReference type="AlphaFoldDB" id="A0A4P6P7R4"/>
<comment type="subcellular location">
    <subcellularLocation>
        <location evidence="1">Cell envelope</location>
    </subcellularLocation>
</comment>
<dbReference type="InterPro" id="IPR051263">
    <property type="entry name" value="C-type_cytochrome_biogenesis"/>
</dbReference>
<keyword evidence="6" id="KW-0812">Transmembrane</keyword>
<feature type="transmembrane region" description="Helical" evidence="6">
    <location>
        <begin position="101"/>
        <end position="122"/>
    </location>
</feature>
<dbReference type="GO" id="GO:0017004">
    <property type="term" value="P:cytochrome complex assembly"/>
    <property type="evidence" value="ECO:0007669"/>
    <property type="project" value="UniProtKB-KW"/>
</dbReference>
<dbReference type="InterPro" id="IPR019734">
    <property type="entry name" value="TPR_rpt"/>
</dbReference>
<organism evidence="9 10">
    <name type="scientific">Litorilituus sediminis</name>
    <dbReference type="NCBI Taxonomy" id="718192"/>
    <lineage>
        <taxon>Bacteria</taxon>
        <taxon>Pseudomonadati</taxon>
        <taxon>Pseudomonadota</taxon>
        <taxon>Gammaproteobacteria</taxon>
        <taxon>Alteromonadales</taxon>
        <taxon>Colwelliaceae</taxon>
        <taxon>Litorilituus</taxon>
    </lineage>
</organism>
<proteinExistence type="predicted"/>
<keyword evidence="3" id="KW-0201">Cytochrome c-type biogenesis</keyword>
<keyword evidence="2" id="KW-0677">Repeat</keyword>
<evidence type="ECO:0000313" key="10">
    <source>
        <dbReference type="Proteomes" id="UP000290244"/>
    </source>
</evidence>
<feature type="domain" description="Cytochrome c-type biogenesis protein H TPR" evidence="8">
    <location>
        <begin position="130"/>
        <end position="271"/>
    </location>
</feature>
<evidence type="ECO:0000256" key="4">
    <source>
        <dbReference type="ARBA" id="ARBA00022803"/>
    </source>
</evidence>
<keyword evidence="6" id="KW-0472">Membrane</keyword>
<accession>A0A4P6P7R4</accession>
<name>A0A4P6P7R4_9GAMM</name>
<dbReference type="PROSITE" id="PS50005">
    <property type="entry name" value="TPR"/>
    <property type="match status" value="1"/>
</dbReference>
<evidence type="ECO:0000313" key="9">
    <source>
        <dbReference type="EMBL" id="QBG35495.1"/>
    </source>
</evidence>
<dbReference type="OrthoDB" id="9776053at2"/>
<feature type="transmembrane region" description="Helical" evidence="6">
    <location>
        <begin position="6"/>
        <end position="23"/>
    </location>
</feature>
<evidence type="ECO:0000259" key="7">
    <source>
        <dbReference type="Pfam" id="PF23892"/>
    </source>
</evidence>
<evidence type="ECO:0000256" key="5">
    <source>
        <dbReference type="PROSITE-ProRule" id="PRU00339"/>
    </source>
</evidence>
<dbReference type="Pfam" id="PF23892">
    <property type="entry name" value="Ig_CycH"/>
    <property type="match status" value="1"/>
</dbReference>
<dbReference type="InterPro" id="IPR017560">
    <property type="entry name" value="Cyt_c_biogenesis_CcmI"/>
</dbReference>
<evidence type="ECO:0000259" key="8">
    <source>
        <dbReference type="Pfam" id="PF23914"/>
    </source>
</evidence>
<evidence type="ECO:0000256" key="1">
    <source>
        <dbReference type="ARBA" id="ARBA00004196"/>
    </source>
</evidence>
<dbReference type="Gene3D" id="1.25.40.10">
    <property type="entry name" value="Tetratricopeptide repeat domain"/>
    <property type="match status" value="1"/>
</dbReference>
<dbReference type="SMART" id="SM00028">
    <property type="entry name" value="TPR"/>
    <property type="match status" value="2"/>
</dbReference>